<dbReference type="GO" id="GO:0016020">
    <property type="term" value="C:membrane"/>
    <property type="evidence" value="ECO:0007669"/>
    <property type="project" value="UniProtKB-SubCell"/>
</dbReference>
<gene>
    <name evidence="10" type="ORF">KC19_11G097500</name>
</gene>
<dbReference type="GO" id="GO:0005737">
    <property type="term" value="C:cytoplasm"/>
    <property type="evidence" value="ECO:0007669"/>
    <property type="project" value="TreeGrafter"/>
</dbReference>
<evidence type="ECO:0000256" key="6">
    <source>
        <dbReference type="ARBA" id="ARBA00022989"/>
    </source>
</evidence>
<accession>A0A8T0GFE3</accession>
<keyword evidence="4 8" id="KW-0808">Transferase</keyword>
<keyword evidence="7 8" id="KW-0472">Membrane</keyword>
<keyword evidence="11" id="KW-1185">Reference proteome</keyword>
<evidence type="ECO:0000256" key="1">
    <source>
        <dbReference type="ARBA" id="ARBA00004167"/>
    </source>
</evidence>
<dbReference type="GO" id="GO:0016757">
    <property type="term" value="F:glycosyltransferase activity"/>
    <property type="evidence" value="ECO:0007669"/>
    <property type="project" value="UniProtKB-UniRule"/>
</dbReference>
<evidence type="ECO:0000313" key="10">
    <source>
        <dbReference type="EMBL" id="KAG0557034.1"/>
    </source>
</evidence>
<dbReference type="InterPro" id="IPR008166">
    <property type="entry name" value="Glyco_transf_92"/>
</dbReference>
<dbReference type="EC" id="2.4.1.-" evidence="8"/>
<proteinExistence type="inferred from homology"/>
<keyword evidence="3 8" id="KW-0328">Glycosyltransferase</keyword>
<evidence type="ECO:0000256" key="2">
    <source>
        <dbReference type="ARBA" id="ARBA00007647"/>
    </source>
</evidence>
<reference evidence="10 11" key="1">
    <citation type="submission" date="2020-06" db="EMBL/GenBank/DDBJ databases">
        <title>WGS assembly of Ceratodon purpureus strain R40.</title>
        <authorList>
            <person name="Carey S.B."/>
            <person name="Jenkins J."/>
            <person name="Shu S."/>
            <person name="Lovell J.T."/>
            <person name="Sreedasyam A."/>
            <person name="Maumus F."/>
            <person name="Tiley G.P."/>
            <person name="Fernandez-Pozo N."/>
            <person name="Barry K."/>
            <person name="Chen C."/>
            <person name="Wang M."/>
            <person name="Lipzen A."/>
            <person name="Daum C."/>
            <person name="Saski C.A."/>
            <person name="Payton A.C."/>
            <person name="Mcbreen J.C."/>
            <person name="Conrad R.E."/>
            <person name="Kollar L.M."/>
            <person name="Olsson S."/>
            <person name="Huttunen S."/>
            <person name="Landis J.B."/>
            <person name="Wickett N.J."/>
            <person name="Johnson M.G."/>
            <person name="Rensing S.A."/>
            <person name="Grimwood J."/>
            <person name="Schmutz J."/>
            <person name="Mcdaniel S.F."/>
        </authorList>
    </citation>
    <scope>NUCLEOTIDE SEQUENCE [LARGE SCALE GENOMIC DNA]</scope>
    <source>
        <strain evidence="10 11">R40</strain>
    </source>
</reference>
<feature type="compositionally biased region" description="Acidic residues" evidence="9">
    <location>
        <begin position="123"/>
        <end position="133"/>
    </location>
</feature>
<evidence type="ECO:0000256" key="7">
    <source>
        <dbReference type="ARBA" id="ARBA00023136"/>
    </source>
</evidence>
<evidence type="ECO:0000256" key="4">
    <source>
        <dbReference type="ARBA" id="ARBA00022679"/>
    </source>
</evidence>
<evidence type="ECO:0000256" key="9">
    <source>
        <dbReference type="SAM" id="MobiDB-lite"/>
    </source>
</evidence>
<dbReference type="AlphaFoldDB" id="A0A8T0GFE3"/>
<keyword evidence="6 8" id="KW-1133">Transmembrane helix</keyword>
<evidence type="ECO:0000256" key="5">
    <source>
        <dbReference type="ARBA" id="ARBA00022692"/>
    </source>
</evidence>
<feature type="transmembrane region" description="Helical" evidence="8">
    <location>
        <begin position="12"/>
        <end position="30"/>
    </location>
</feature>
<organism evidence="10 11">
    <name type="scientific">Ceratodon purpureus</name>
    <name type="common">Fire moss</name>
    <name type="synonym">Dicranum purpureum</name>
    <dbReference type="NCBI Taxonomy" id="3225"/>
    <lineage>
        <taxon>Eukaryota</taxon>
        <taxon>Viridiplantae</taxon>
        <taxon>Streptophyta</taxon>
        <taxon>Embryophyta</taxon>
        <taxon>Bryophyta</taxon>
        <taxon>Bryophytina</taxon>
        <taxon>Bryopsida</taxon>
        <taxon>Dicranidae</taxon>
        <taxon>Pseudoditrichales</taxon>
        <taxon>Ditrichaceae</taxon>
        <taxon>Ceratodon</taxon>
    </lineage>
</organism>
<comment type="subcellular location">
    <subcellularLocation>
        <location evidence="1">Membrane</location>
        <topology evidence="1">Single-pass membrane protein</topology>
    </subcellularLocation>
</comment>
<name>A0A8T0GFE3_CERPU</name>
<dbReference type="PANTHER" id="PTHR21461">
    <property type="entry name" value="GLYCOSYLTRANSFERASE FAMILY 92 PROTEIN"/>
    <property type="match status" value="1"/>
</dbReference>
<keyword evidence="5 8" id="KW-0812">Transmembrane</keyword>
<dbReference type="EMBL" id="CM026432">
    <property type="protein sequence ID" value="KAG0557034.1"/>
    <property type="molecule type" value="Genomic_DNA"/>
</dbReference>
<evidence type="ECO:0000313" key="11">
    <source>
        <dbReference type="Proteomes" id="UP000822688"/>
    </source>
</evidence>
<dbReference type="PANTHER" id="PTHR21461:SF88">
    <property type="entry name" value="GLYCOSYLTRANSFERASE FAMILY 92 PROTEIN"/>
    <property type="match status" value="1"/>
</dbReference>
<comment type="caution">
    <text evidence="10">The sequence shown here is derived from an EMBL/GenBank/DDBJ whole genome shotgun (WGS) entry which is preliminary data.</text>
</comment>
<feature type="region of interest" description="Disordered" evidence="9">
    <location>
        <begin position="58"/>
        <end position="90"/>
    </location>
</feature>
<comment type="similarity">
    <text evidence="2 8">Belongs to the glycosyltransferase 92 family.</text>
</comment>
<dbReference type="Pfam" id="PF01697">
    <property type="entry name" value="Glyco_transf_92"/>
    <property type="match status" value="1"/>
</dbReference>
<dbReference type="Proteomes" id="UP000822688">
    <property type="component" value="Chromosome 11"/>
</dbReference>
<feature type="region of interest" description="Disordered" evidence="9">
    <location>
        <begin position="123"/>
        <end position="154"/>
    </location>
</feature>
<sequence>MRLSKDQTVRGVVVSLLVAIVLLIPFSVLLNRISLGSTQGFNLAEVFASSRGSAAQEPAAAVLDSSGDRDGAAGEVDESAYSGEGEIDGGSDAGMAAEDFDARNASALAPVSLSGNATVVLETGDDESSEGADSETQSVDPSVAPGPLPLEEKFESETDGDDIVVATAPPASKSPAPEGAEPAGTIPVATVSTTSGILEQNAINRSEAKQQRVFQPASLPHYSFVKFSAYRQSLNTFFVTGITSFVARTFDKDKIAHTCEWHPADGGLPMGGKGTKGFAETEPSMIYMKSDENHGTYSPTIINCTFREKVGADRKGGLLVLRISTGYDRWEPNLPVVAMEEQPGEVDVVMTPPEKLPFKYAFCGAPMHGKVRADWILQWMTYHHYLAEGKGHFFFYNMGGLAEEDKPTFQRFSDAGLLSITDILDPNLASDYPTWYYHQVLLINDCLHRSRFMAERVFFFDYDEFLQIPAPDTLTKFMTRHKDEPWISFGSIYANTHDCRNAQKGKSEAPLERMLWRRPSPECREKLPHTNPWLCIGPLGRRKYVVNPRETFAAGVHWALIPETGLNLLGDEAHMLHYRSAPLPKVQLCAENVTLNGKQEKAVLNAGWIRDESVSKIYSQAKAFPV</sequence>
<protein>
    <recommendedName>
        <fullName evidence="8">Glycosyltransferase family 92 protein</fullName>
        <ecNumber evidence="8">2.4.1.-</ecNumber>
    </recommendedName>
</protein>
<evidence type="ECO:0000256" key="8">
    <source>
        <dbReference type="RuleBase" id="RU366017"/>
    </source>
</evidence>
<evidence type="ECO:0000256" key="3">
    <source>
        <dbReference type="ARBA" id="ARBA00022676"/>
    </source>
</evidence>